<evidence type="ECO:0000313" key="5">
    <source>
        <dbReference type="Proteomes" id="UP000019484"/>
    </source>
</evidence>
<evidence type="ECO:0000259" key="3">
    <source>
        <dbReference type="PROSITE" id="PS50011"/>
    </source>
</evidence>
<feature type="compositionally biased region" description="Polar residues" evidence="2">
    <location>
        <begin position="1"/>
        <end position="12"/>
    </location>
</feature>
<dbReference type="InterPro" id="IPR000719">
    <property type="entry name" value="Prot_kinase_dom"/>
</dbReference>
<keyword evidence="4" id="KW-0808">Transferase</keyword>
<feature type="binding site" evidence="1">
    <location>
        <position position="437"/>
    </location>
    <ligand>
        <name>ATP</name>
        <dbReference type="ChEBI" id="CHEBI:30616"/>
    </ligand>
</feature>
<evidence type="ECO:0000313" key="4">
    <source>
        <dbReference type="EMBL" id="EXJ93444.1"/>
    </source>
</evidence>
<dbReference type="EMBL" id="AMWN01000002">
    <property type="protein sequence ID" value="EXJ93444.1"/>
    <property type="molecule type" value="Genomic_DNA"/>
</dbReference>
<keyword evidence="5" id="KW-1185">Reference proteome</keyword>
<dbReference type="AlphaFoldDB" id="W9ZG23"/>
<gene>
    <name evidence="4" type="ORF">A1O1_01836</name>
</gene>
<dbReference type="HOGENOM" id="CLU_361295_0_0_1"/>
<dbReference type="GeneID" id="19156737"/>
<comment type="caution">
    <text evidence="4">The sequence shown here is derived from an EMBL/GenBank/DDBJ whole genome shotgun (WGS) entry which is preliminary data.</text>
</comment>
<feature type="compositionally biased region" description="Low complexity" evidence="2">
    <location>
        <begin position="80"/>
        <end position="89"/>
    </location>
</feature>
<keyword evidence="4" id="KW-0418">Kinase</keyword>
<dbReference type="Proteomes" id="UP000019484">
    <property type="component" value="Unassembled WGS sequence"/>
</dbReference>
<dbReference type="Pfam" id="PF00069">
    <property type="entry name" value="Pkinase"/>
    <property type="match status" value="1"/>
</dbReference>
<dbReference type="RefSeq" id="XP_007720938.1">
    <property type="nucleotide sequence ID" value="XM_007722748.1"/>
</dbReference>
<dbReference type="InterPro" id="IPR011009">
    <property type="entry name" value="Kinase-like_dom_sf"/>
</dbReference>
<name>W9ZG23_9EURO</name>
<reference evidence="4 5" key="1">
    <citation type="submission" date="2013-03" db="EMBL/GenBank/DDBJ databases">
        <title>The Genome Sequence of Capronia coronata CBS 617.96.</title>
        <authorList>
            <consortium name="The Broad Institute Genomics Platform"/>
            <person name="Cuomo C."/>
            <person name="de Hoog S."/>
            <person name="Gorbushina A."/>
            <person name="Walker B."/>
            <person name="Young S.K."/>
            <person name="Zeng Q."/>
            <person name="Gargeya S."/>
            <person name="Fitzgerald M."/>
            <person name="Haas B."/>
            <person name="Abouelleil A."/>
            <person name="Allen A.W."/>
            <person name="Alvarado L."/>
            <person name="Arachchi H.M."/>
            <person name="Berlin A.M."/>
            <person name="Chapman S.B."/>
            <person name="Gainer-Dewar J."/>
            <person name="Goldberg J."/>
            <person name="Griggs A."/>
            <person name="Gujja S."/>
            <person name="Hansen M."/>
            <person name="Howarth C."/>
            <person name="Imamovic A."/>
            <person name="Ireland A."/>
            <person name="Larimer J."/>
            <person name="McCowan C."/>
            <person name="Murphy C."/>
            <person name="Pearson M."/>
            <person name="Poon T.W."/>
            <person name="Priest M."/>
            <person name="Roberts A."/>
            <person name="Saif S."/>
            <person name="Shea T."/>
            <person name="Sisk P."/>
            <person name="Sykes S."/>
            <person name="Wortman J."/>
            <person name="Nusbaum C."/>
            <person name="Birren B."/>
        </authorList>
    </citation>
    <scope>NUCLEOTIDE SEQUENCE [LARGE SCALE GENOMIC DNA]</scope>
    <source>
        <strain evidence="4 5">CBS 617.96</strain>
    </source>
</reference>
<feature type="region of interest" description="Disordered" evidence="2">
    <location>
        <begin position="741"/>
        <end position="790"/>
    </location>
</feature>
<feature type="compositionally biased region" description="Basic and acidic residues" evidence="2">
    <location>
        <begin position="779"/>
        <end position="790"/>
    </location>
</feature>
<dbReference type="GO" id="GO:0005524">
    <property type="term" value="F:ATP binding"/>
    <property type="evidence" value="ECO:0007669"/>
    <property type="project" value="UniProtKB-UniRule"/>
</dbReference>
<feature type="compositionally biased region" description="Polar residues" evidence="2">
    <location>
        <begin position="745"/>
        <end position="763"/>
    </location>
</feature>
<dbReference type="PANTHER" id="PTHR24359">
    <property type="entry name" value="SERINE/THREONINE-PROTEIN KINASE SBK1"/>
    <property type="match status" value="1"/>
</dbReference>
<feature type="region of interest" description="Disordered" evidence="2">
    <location>
        <begin position="1"/>
        <end position="91"/>
    </location>
</feature>
<dbReference type="GO" id="GO:0004674">
    <property type="term" value="F:protein serine/threonine kinase activity"/>
    <property type="evidence" value="ECO:0007669"/>
    <property type="project" value="UniProtKB-KW"/>
</dbReference>
<dbReference type="InterPro" id="IPR017441">
    <property type="entry name" value="Protein_kinase_ATP_BS"/>
</dbReference>
<dbReference type="eggNOG" id="KOG0590">
    <property type="taxonomic scope" value="Eukaryota"/>
</dbReference>
<feature type="compositionally biased region" description="Polar residues" evidence="2">
    <location>
        <begin position="33"/>
        <end position="42"/>
    </location>
</feature>
<dbReference type="OrthoDB" id="1046782at2759"/>
<dbReference type="SUPFAM" id="SSF56112">
    <property type="entry name" value="Protein kinase-like (PK-like)"/>
    <property type="match status" value="1"/>
</dbReference>
<dbReference type="PANTHER" id="PTHR24359:SF37">
    <property type="entry name" value="PROTEIN KINASE DOMAIN-CONTAINING PROTEIN"/>
    <property type="match status" value="1"/>
</dbReference>
<organism evidence="4 5">
    <name type="scientific">Capronia coronata CBS 617.96</name>
    <dbReference type="NCBI Taxonomy" id="1182541"/>
    <lineage>
        <taxon>Eukaryota</taxon>
        <taxon>Fungi</taxon>
        <taxon>Dikarya</taxon>
        <taxon>Ascomycota</taxon>
        <taxon>Pezizomycotina</taxon>
        <taxon>Eurotiomycetes</taxon>
        <taxon>Chaetothyriomycetidae</taxon>
        <taxon>Chaetothyriales</taxon>
        <taxon>Herpotrichiellaceae</taxon>
        <taxon>Capronia</taxon>
    </lineage>
</organism>
<dbReference type="Gene3D" id="1.10.510.10">
    <property type="entry name" value="Transferase(Phosphotransferase) domain 1"/>
    <property type="match status" value="1"/>
</dbReference>
<dbReference type="PROSITE" id="PS00107">
    <property type="entry name" value="PROTEIN_KINASE_ATP"/>
    <property type="match status" value="1"/>
</dbReference>
<feature type="domain" description="Protein kinase" evidence="3">
    <location>
        <begin position="400"/>
        <end position="737"/>
    </location>
</feature>
<dbReference type="SMART" id="SM00220">
    <property type="entry name" value="S_TKc"/>
    <property type="match status" value="1"/>
</dbReference>
<sequence>MVAQTPSSSQGVTPSQRPPPARPSAPSHTSTANFEESNTSTTQHHRVPSFSVQKASDPPVEAVAPKSPGYLSPRGHHSRSSSVGSTSGRELPFEITEDELLPRILPEDTECKLRITFDVRDGKPNQRQFIFPSRKAWVAPPSYEQLYQQIIGQLSTHKKEILQNPQNLGIEVYRRHGSCLVVGARHEGPYSVIEDYDAEVLEQKAIQNICGFIHLYPFEPFRLEICLHFSSIRKTPQEPDGKYFRMVTNEINSKMSDNNFLDQEFLPRIHRDQLTSAHIIEQILVEEPRHLPERFGTDRKSLSRVIVEKGASILFIACVCRYMEIDLILHLIFEHKYNDASLPQLGDDACPKASCDSSVKNLLKQLKAFFARSIECDGKRHGLEDDEVMPIMNIPNCSTGSKETKLGEGSYGSVTAVTIDHSHHYLTGDPDRTFALKKFTDHGDFAASFVREFSMLERLFRKKHPHIVTHITSWTQRNVHYILYPRATRNLRIHMKSHRSPGRSGVNVAWLLRQFNGLASGLRSIHEMTEEAPGMNQNNHFVYGYHHDIKPENILLFEHVEGRNPVFKLSDFGAGKFHIMPKNHFNKPSQQSSQLRGTLSYYGPEYRGSKTRPFDIWALACVFFEATIWFALPHNHLAIFQSLREEESRQIFGWRDDFYWRECGNGSAKIELRPAVTEYFALLGGELAKGPDEIGRLLLGMLDLIMECFKIQPQERPKVGELCDRLDELQKKAETLFKNFEREVSTPSGSSGHSVKSNDGNVSESEDFFTRSPSQRNHTFPEDQASHRHR</sequence>
<keyword evidence="4" id="KW-0723">Serine/threonine-protein kinase</keyword>
<dbReference type="Gene3D" id="3.30.200.20">
    <property type="entry name" value="Phosphorylase Kinase, domain 1"/>
    <property type="match status" value="1"/>
</dbReference>
<protein>
    <submittedName>
        <fullName evidence="4">Serine/threonine protein kinase</fullName>
    </submittedName>
</protein>
<dbReference type="PROSITE" id="PS50011">
    <property type="entry name" value="PROTEIN_KINASE_DOM"/>
    <property type="match status" value="1"/>
</dbReference>
<keyword evidence="1" id="KW-0547">Nucleotide-binding</keyword>
<evidence type="ECO:0000256" key="1">
    <source>
        <dbReference type="PROSITE-ProRule" id="PRU10141"/>
    </source>
</evidence>
<dbReference type="CDD" id="cd00180">
    <property type="entry name" value="PKc"/>
    <property type="match status" value="1"/>
</dbReference>
<accession>W9ZG23</accession>
<evidence type="ECO:0000256" key="2">
    <source>
        <dbReference type="SAM" id="MobiDB-lite"/>
    </source>
</evidence>
<dbReference type="STRING" id="1182541.W9ZG23"/>
<proteinExistence type="predicted"/>
<keyword evidence="1" id="KW-0067">ATP-binding</keyword>